<name>A0ACC2KDG7_PERAE</name>
<evidence type="ECO:0000313" key="1">
    <source>
        <dbReference type="EMBL" id="KAJ8619004.1"/>
    </source>
</evidence>
<sequence length="174" mass="19579">MACLDMFNPDNHQSLCGQMSPRISFSNDFVDPDHMIKHERATSSAPISSDFEFSRTDYTMITAEEIFFKGRLLPLKENCTTQLQKMTLRDELLHRDGWEDDVSQRPPKGPTRWKELLGLKKTNVSGKKHDKEGTLETKASKSHVSELVLGQVGRVGQEMVSNGGTKPGDVKIET</sequence>
<reference evidence="1 2" key="1">
    <citation type="journal article" date="2022" name="Hortic Res">
        <title>A haplotype resolved chromosomal level avocado genome allows analysis of novel avocado genes.</title>
        <authorList>
            <person name="Nath O."/>
            <person name="Fletcher S.J."/>
            <person name="Hayward A."/>
            <person name="Shaw L.M."/>
            <person name="Masouleh A.K."/>
            <person name="Furtado A."/>
            <person name="Henry R.J."/>
            <person name="Mitter N."/>
        </authorList>
    </citation>
    <scope>NUCLEOTIDE SEQUENCE [LARGE SCALE GENOMIC DNA]</scope>
    <source>
        <strain evidence="2">cv. Hass</strain>
    </source>
</reference>
<keyword evidence="2" id="KW-1185">Reference proteome</keyword>
<dbReference type="Proteomes" id="UP001234297">
    <property type="component" value="Chromosome 4"/>
</dbReference>
<organism evidence="1 2">
    <name type="scientific">Persea americana</name>
    <name type="common">Avocado</name>
    <dbReference type="NCBI Taxonomy" id="3435"/>
    <lineage>
        <taxon>Eukaryota</taxon>
        <taxon>Viridiplantae</taxon>
        <taxon>Streptophyta</taxon>
        <taxon>Embryophyta</taxon>
        <taxon>Tracheophyta</taxon>
        <taxon>Spermatophyta</taxon>
        <taxon>Magnoliopsida</taxon>
        <taxon>Magnoliidae</taxon>
        <taxon>Laurales</taxon>
        <taxon>Lauraceae</taxon>
        <taxon>Persea</taxon>
    </lineage>
</organism>
<comment type="caution">
    <text evidence="1">The sequence shown here is derived from an EMBL/GenBank/DDBJ whole genome shotgun (WGS) entry which is preliminary data.</text>
</comment>
<dbReference type="EMBL" id="CM056812">
    <property type="protein sequence ID" value="KAJ8619004.1"/>
    <property type="molecule type" value="Genomic_DNA"/>
</dbReference>
<gene>
    <name evidence="1" type="ORF">MRB53_015190</name>
</gene>
<evidence type="ECO:0000313" key="2">
    <source>
        <dbReference type="Proteomes" id="UP001234297"/>
    </source>
</evidence>
<accession>A0ACC2KDG7</accession>
<protein>
    <submittedName>
        <fullName evidence="1">Uncharacterized protein</fullName>
    </submittedName>
</protein>
<proteinExistence type="predicted"/>